<keyword evidence="6 11" id="KW-0441">Lipid A biosynthesis</keyword>
<dbReference type="EC" id="2.4.1.182" evidence="3 11"/>
<dbReference type="GO" id="GO:0009245">
    <property type="term" value="P:lipid A biosynthetic process"/>
    <property type="evidence" value="ECO:0007669"/>
    <property type="project" value="UniProtKB-UniRule"/>
</dbReference>
<dbReference type="NCBIfam" id="TIGR00215">
    <property type="entry name" value="lpxB"/>
    <property type="match status" value="1"/>
</dbReference>
<evidence type="ECO:0000313" key="13">
    <source>
        <dbReference type="Proteomes" id="UP000004956"/>
    </source>
</evidence>
<comment type="function">
    <text evidence="1 11">Condensation of UDP-2,3-diacylglucosamine and 2,3-diacylglucosamine-1-phosphate to form lipid A disaccharide, a precursor of lipid A, a phosphorylated glycolipid that anchors the lipopolysaccharide to the outer membrane of the cell.</text>
</comment>
<keyword evidence="5 11" id="KW-0444">Lipid biosynthesis</keyword>
<dbReference type="GO" id="GO:0016020">
    <property type="term" value="C:membrane"/>
    <property type="evidence" value="ECO:0007669"/>
    <property type="project" value="GOC"/>
</dbReference>
<dbReference type="STRING" id="762967.HMPREF9440_02272"/>
<dbReference type="Pfam" id="PF02684">
    <property type="entry name" value="LpxB"/>
    <property type="match status" value="1"/>
</dbReference>
<protein>
    <recommendedName>
        <fullName evidence="4 11">Lipid-A-disaccharide synthase</fullName>
        <ecNumber evidence="3 11">2.4.1.182</ecNumber>
    </recommendedName>
</protein>
<dbReference type="InterPro" id="IPR003835">
    <property type="entry name" value="Glyco_trans_19"/>
</dbReference>
<evidence type="ECO:0000256" key="6">
    <source>
        <dbReference type="ARBA" id="ARBA00022556"/>
    </source>
</evidence>
<proteinExistence type="inferred from homology"/>
<dbReference type="HOGENOM" id="CLU_036577_3_0_4"/>
<evidence type="ECO:0000256" key="4">
    <source>
        <dbReference type="ARBA" id="ARBA00020902"/>
    </source>
</evidence>
<keyword evidence="8 11" id="KW-0808">Transferase</keyword>
<name>H3KHM6_9BURK</name>
<dbReference type="SUPFAM" id="SSF53756">
    <property type="entry name" value="UDP-Glycosyltransferase/glycogen phosphorylase"/>
    <property type="match status" value="1"/>
</dbReference>
<sequence length="395" mass="43866">MGNHHLVPTPEKNGAIWLAGEASGDFIASLVIPEVARRMQGAPQYGVGGPRMVEAGFHAWHDIRELSVRGYVEVLSHLPRLVRLRSDLVRRFADSMPQVFVGVDAPDFNLGLEAKLRRKGVPVVHFVSPSIWAWRPERIQDVRRAVDHMLLVFPFEVDLYKRAGIPATYVGHPLANVIPMEPDTMGARREFEVDDGLPVVTLMPGSRIDEVKGCGPAFFDAVEKVLHRLGDMHVLIPVADEKARADVIFHASLRPRLAKFMKIAVGKSHRMIEAADAVLVASGTAALECALYKKPMVVGYKMPALTGMIMQKKALIRHVSLPNILLGENVVPEFLQYFCEADPISYALEDAITNDVRRKELQERFSALHESLIADTPNLAADVIMEMTKRRAGGR</sequence>
<evidence type="ECO:0000313" key="12">
    <source>
        <dbReference type="EMBL" id="EHY30387.1"/>
    </source>
</evidence>
<dbReference type="PANTHER" id="PTHR30372:SF4">
    <property type="entry name" value="LIPID-A-DISACCHARIDE SYNTHASE, MITOCHONDRIAL-RELATED"/>
    <property type="match status" value="1"/>
</dbReference>
<gene>
    <name evidence="11" type="primary">lpxB</name>
    <name evidence="12" type="ORF">HMPREF9440_02272</name>
</gene>
<evidence type="ECO:0000256" key="10">
    <source>
        <dbReference type="ARBA" id="ARBA00048975"/>
    </source>
</evidence>
<dbReference type="UniPathway" id="UPA00973"/>
<evidence type="ECO:0000256" key="5">
    <source>
        <dbReference type="ARBA" id="ARBA00022516"/>
    </source>
</evidence>
<dbReference type="AlphaFoldDB" id="H3KHM6"/>
<comment type="similarity">
    <text evidence="2 11">Belongs to the LpxB family.</text>
</comment>
<organism evidence="12 13">
    <name type="scientific">Sutterella parvirubra YIT 11816</name>
    <dbReference type="NCBI Taxonomy" id="762967"/>
    <lineage>
        <taxon>Bacteria</taxon>
        <taxon>Pseudomonadati</taxon>
        <taxon>Pseudomonadota</taxon>
        <taxon>Betaproteobacteria</taxon>
        <taxon>Burkholderiales</taxon>
        <taxon>Sutterellaceae</taxon>
        <taxon>Sutterella</taxon>
    </lineage>
</organism>
<evidence type="ECO:0000256" key="3">
    <source>
        <dbReference type="ARBA" id="ARBA00012687"/>
    </source>
</evidence>
<comment type="caution">
    <text evidence="12">The sequence shown here is derived from an EMBL/GenBank/DDBJ whole genome shotgun (WGS) entry which is preliminary data.</text>
</comment>
<dbReference type="GO" id="GO:0008915">
    <property type="term" value="F:lipid-A-disaccharide synthase activity"/>
    <property type="evidence" value="ECO:0007669"/>
    <property type="project" value="UniProtKB-UniRule"/>
</dbReference>
<evidence type="ECO:0000256" key="2">
    <source>
        <dbReference type="ARBA" id="ARBA00007868"/>
    </source>
</evidence>
<dbReference type="RefSeq" id="WP_008543572.1">
    <property type="nucleotide sequence ID" value="NZ_JH605013.1"/>
</dbReference>
<evidence type="ECO:0000256" key="11">
    <source>
        <dbReference type="HAMAP-Rule" id="MF_00392"/>
    </source>
</evidence>
<keyword evidence="13" id="KW-1185">Reference proteome</keyword>
<reference evidence="12 13" key="1">
    <citation type="submission" date="2011-11" db="EMBL/GenBank/DDBJ databases">
        <authorList>
            <person name="Weinstock G."/>
            <person name="Sodergren E."/>
            <person name="Clifton S."/>
            <person name="Fulton L."/>
            <person name="Fulton B."/>
            <person name="Courtney L."/>
            <person name="Fronick C."/>
            <person name="Harrison M."/>
            <person name="Strong C."/>
            <person name="Farmer C."/>
            <person name="Delahaunty K."/>
            <person name="Markovic C."/>
            <person name="Hall O."/>
            <person name="Minx P."/>
            <person name="Tomlinson C."/>
            <person name="Mitreva M."/>
            <person name="Hou S."/>
            <person name="Chen J."/>
            <person name="Wollam A."/>
            <person name="Pepin K.H."/>
            <person name="Johnson M."/>
            <person name="Bhonagiri V."/>
            <person name="Zhang X."/>
            <person name="Suruliraj S."/>
            <person name="Warren W."/>
            <person name="Chinwalla A."/>
            <person name="Mardis E.R."/>
            <person name="Wilson R.K."/>
        </authorList>
    </citation>
    <scope>NUCLEOTIDE SEQUENCE [LARGE SCALE GENOMIC DNA]</scope>
    <source>
        <strain evidence="12 13">YIT 11816</strain>
    </source>
</reference>
<dbReference type="Proteomes" id="UP000004956">
    <property type="component" value="Unassembled WGS sequence"/>
</dbReference>
<dbReference type="PANTHER" id="PTHR30372">
    <property type="entry name" value="LIPID-A-DISACCHARIDE SYNTHASE"/>
    <property type="match status" value="1"/>
</dbReference>
<evidence type="ECO:0000256" key="8">
    <source>
        <dbReference type="ARBA" id="ARBA00022679"/>
    </source>
</evidence>
<evidence type="ECO:0000256" key="7">
    <source>
        <dbReference type="ARBA" id="ARBA00022676"/>
    </source>
</evidence>
<keyword evidence="7 11" id="KW-0328">Glycosyltransferase</keyword>
<dbReference type="HAMAP" id="MF_00392">
    <property type="entry name" value="LpxB"/>
    <property type="match status" value="1"/>
</dbReference>
<comment type="pathway">
    <text evidence="11">Bacterial outer membrane biogenesis; LPS lipid A biosynthesis.</text>
</comment>
<dbReference type="GO" id="GO:0005543">
    <property type="term" value="F:phospholipid binding"/>
    <property type="evidence" value="ECO:0007669"/>
    <property type="project" value="TreeGrafter"/>
</dbReference>
<dbReference type="OrthoDB" id="9801642at2"/>
<accession>H3KHM6</accession>
<dbReference type="PATRIC" id="fig|762967.3.peg.1789"/>
<evidence type="ECO:0000256" key="9">
    <source>
        <dbReference type="ARBA" id="ARBA00023098"/>
    </source>
</evidence>
<dbReference type="EMBL" id="AFBQ01000345">
    <property type="protein sequence ID" value="EHY30387.1"/>
    <property type="molecule type" value="Genomic_DNA"/>
</dbReference>
<keyword evidence="9 11" id="KW-0443">Lipid metabolism</keyword>
<evidence type="ECO:0000256" key="1">
    <source>
        <dbReference type="ARBA" id="ARBA00002056"/>
    </source>
</evidence>
<comment type="catalytic activity">
    <reaction evidence="10 11">
        <text>a lipid X + a UDP-2-N,3-O-bis[(3R)-3-hydroxyacyl]-alpha-D-glucosamine = a lipid A disaccharide + UDP + H(+)</text>
        <dbReference type="Rhea" id="RHEA:67828"/>
        <dbReference type="ChEBI" id="CHEBI:15378"/>
        <dbReference type="ChEBI" id="CHEBI:58223"/>
        <dbReference type="ChEBI" id="CHEBI:137748"/>
        <dbReference type="ChEBI" id="CHEBI:176338"/>
        <dbReference type="ChEBI" id="CHEBI:176343"/>
        <dbReference type="EC" id="2.4.1.182"/>
    </reaction>
</comment>